<dbReference type="Proteomes" id="UP000193689">
    <property type="component" value="Unassembled WGS sequence"/>
</dbReference>
<feature type="compositionally biased region" description="Polar residues" evidence="7">
    <location>
        <begin position="1326"/>
        <end position="1344"/>
    </location>
</feature>
<keyword evidence="4" id="KW-0779">Telomere</keyword>
<feature type="region of interest" description="Disordered" evidence="7">
    <location>
        <begin position="1322"/>
        <end position="1359"/>
    </location>
</feature>
<feature type="compositionally biased region" description="Basic and acidic residues" evidence="7">
    <location>
        <begin position="1205"/>
        <end position="1216"/>
    </location>
</feature>
<evidence type="ECO:0000313" key="10">
    <source>
        <dbReference type="Proteomes" id="UP000193689"/>
    </source>
</evidence>
<feature type="compositionally biased region" description="Polar residues" evidence="7">
    <location>
        <begin position="1566"/>
        <end position="1575"/>
    </location>
</feature>
<keyword evidence="3" id="KW-0158">Chromosome</keyword>
<dbReference type="GeneID" id="63777517"/>
<evidence type="ECO:0000256" key="7">
    <source>
        <dbReference type="SAM" id="MobiDB-lite"/>
    </source>
</evidence>
<dbReference type="InterPro" id="IPR022031">
    <property type="entry name" value="Rif1_N"/>
</dbReference>
<dbReference type="PANTHER" id="PTHR22928:SF3">
    <property type="entry name" value="TELOMERE-ASSOCIATED PROTEIN RIF1"/>
    <property type="match status" value="1"/>
</dbReference>
<feature type="compositionally biased region" description="Polar residues" evidence="7">
    <location>
        <begin position="1108"/>
        <end position="1129"/>
    </location>
</feature>
<organism evidence="9 10">
    <name type="scientific">Pseudomassariella vexata</name>
    <dbReference type="NCBI Taxonomy" id="1141098"/>
    <lineage>
        <taxon>Eukaryota</taxon>
        <taxon>Fungi</taxon>
        <taxon>Dikarya</taxon>
        <taxon>Ascomycota</taxon>
        <taxon>Pezizomycotina</taxon>
        <taxon>Sordariomycetes</taxon>
        <taxon>Xylariomycetidae</taxon>
        <taxon>Amphisphaeriales</taxon>
        <taxon>Pseudomassariaceae</taxon>
        <taxon>Pseudomassariella</taxon>
    </lineage>
</organism>
<evidence type="ECO:0000256" key="1">
    <source>
        <dbReference type="ARBA" id="ARBA00004123"/>
    </source>
</evidence>
<feature type="compositionally biased region" description="Low complexity" evidence="7">
    <location>
        <begin position="1540"/>
        <end position="1565"/>
    </location>
</feature>
<dbReference type="GO" id="GO:0005634">
    <property type="term" value="C:nucleus"/>
    <property type="evidence" value="ECO:0007669"/>
    <property type="project" value="UniProtKB-SubCell"/>
</dbReference>
<feature type="region of interest" description="Disordered" evidence="7">
    <location>
        <begin position="1107"/>
        <end position="1300"/>
    </location>
</feature>
<protein>
    <submittedName>
        <fullName evidence="9">Rap1-interacting factor 1 N terminal-domain-containing protein</fullName>
    </submittedName>
</protein>
<comment type="caution">
    <text evidence="9">The sequence shown here is derived from an EMBL/GenBank/DDBJ whole genome shotgun (WGS) entry which is preliminary data.</text>
</comment>
<evidence type="ECO:0000313" key="9">
    <source>
        <dbReference type="EMBL" id="ORY57141.1"/>
    </source>
</evidence>
<dbReference type="RefSeq" id="XP_040710493.1">
    <property type="nucleotide sequence ID" value="XM_040861305.1"/>
</dbReference>
<keyword evidence="6" id="KW-0131">Cell cycle</keyword>
<dbReference type="Pfam" id="PF12231">
    <property type="entry name" value="Rif1_N"/>
    <property type="match status" value="1"/>
</dbReference>
<feature type="region of interest" description="Disordered" evidence="7">
    <location>
        <begin position="1442"/>
        <end position="1475"/>
    </location>
</feature>
<comment type="subcellular location">
    <subcellularLocation>
        <location evidence="2">Chromosome</location>
        <location evidence="2">Telomere</location>
    </subcellularLocation>
    <subcellularLocation>
        <location evidence="1">Nucleus</location>
    </subcellularLocation>
</comment>
<dbReference type="GO" id="GO:0000723">
    <property type="term" value="P:telomere maintenance"/>
    <property type="evidence" value="ECO:0007669"/>
    <property type="project" value="TreeGrafter"/>
</dbReference>
<feature type="compositionally biased region" description="Low complexity" evidence="7">
    <location>
        <begin position="1130"/>
        <end position="1148"/>
    </location>
</feature>
<evidence type="ECO:0000256" key="6">
    <source>
        <dbReference type="ARBA" id="ARBA00023306"/>
    </source>
</evidence>
<evidence type="ECO:0000259" key="8">
    <source>
        <dbReference type="Pfam" id="PF12231"/>
    </source>
</evidence>
<feature type="region of interest" description="Disordered" evidence="7">
    <location>
        <begin position="1"/>
        <end position="105"/>
    </location>
</feature>
<feature type="compositionally biased region" description="Polar residues" evidence="7">
    <location>
        <begin position="1615"/>
        <end position="1633"/>
    </location>
</feature>
<reference evidence="9 10" key="1">
    <citation type="submission" date="2016-07" db="EMBL/GenBank/DDBJ databases">
        <title>Pervasive Adenine N6-methylation of Active Genes in Fungi.</title>
        <authorList>
            <consortium name="DOE Joint Genome Institute"/>
            <person name="Mondo S.J."/>
            <person name="Dannebaum R.O."/>
            <person name="Kuo R.C."/>
            <person name="Labutti K."/>
            <person name="Haridas S."/>
            <person name="Kuo A."/>
            <person name="Salamov A."/>
            <person name="Ahrendt S.R."/>
            <person name="Lipzen A."/>
            <person name="Sullivan W."/>
            <person name="Andreopoulos W.B."/>
            <person name="Clum A."/>
            <person name="Lindquist E."/>
            <person name="Daum C."/>
            <person name="Ramamoorthy G.K."/>
            <person name="Gryganskyi A."/>
            <person name="Culley D."/>
            <person name="Magnuson J.K."/>
            <person name="James T.Y."/>
            <person name="O'Malley M.A."/>
            <person name="Stajich J.E."/>
            <person name="Spatafora J.W."/>
            <person name="Visel A."/>
            <person name="Grigoriev I.V."/>
        </authorList>
    </citation>
    <scope>NUCLEOTIDE SEQUENCE [LARGE SCALE GENOMIC DNA]</scope>
    <source>
        <strain evidence="9 10">CBS 129021</strain>
    </source>
</reference>
<feature type="compositionally biased region" description="Polar residues" evidence="7">
    <location>
        <begin position="46"/>
        <end position="63"/>
    </location>
</feature>
<feature type="compositionally biased region" description="Basic residues" evidence="7">
    <location>
        <begin position="1577"/>
        <end position="1589"/>
    </location>
</feature>
<feature type="domain" description="Telomere-associated protein Rif1 N-terminal" evidence="8">
    <location>
        <begin position="147"/>
        <end position="514"/>
    </location>
</feature>
<feature type="region of interest" description="Disordered" evidence="7">
    <location>
        <begin position="1490"/>
        <end position="1688"/>
    </location>
</feature>
<keyword evidence="5" id="KW-0539">Nucleus</keyword>
<feature type="region of interest" description="Disordered" evidence="7">
    <location>
        <begin position="1371"/>
        <end position="1417"/>
    </location>
</feature>
<dbReference type="STRING" id="1141098.A0A1Y2DCZ6"/>
<name>A0A1Y2DCZ6_9PEZI</name>
<evidence type="ECO:0000256" key="5">
    <source>
        <dbReference type="ARBA" id="ARBA00023242"/>
    </source>
</evidence>
<feature type="compositionally biased region" description="Basic and acidic residues" evidence="7">
    <location>
        <begin position="1590"/>
        <end position="1608"/>
    </location>
</feature>
<dbReference type="InParanoid" id="A0A1Y2DCZ6"/>
<feature type="compositionally biased region" description="Basic and acidic residues" evidence="7">
    <location>
        <begin position="1502"/>
        <end position="1511"/>
    </location>
</feature>
<gene>
    <name evidence="9" type="ORF">BCR38DRAFT_449742</name>
</gene>
<dbReference type="PANTHER" id="PTHR22928">
    <property type="entry name" value="TELOMERE-ASSOCIATED PROTEIN RIF1"/>
    <property type="match status" value="1"/>
</dbReference>
<feature type="compositionally biased region" description="Low complexity" evidence="7">
    <location>
        <begin position="92"/>
        <end position="105"/>
    </location>
</feature>
<accession>A0A1Y2DCZ6</accession>
<evidence type="ECO:0000256" key="4">
    <source>
        <dbReference type="ARBA" id="ARBA00022895"/>
    </source>
</evidence>
<evidence type="ECO:0000256" key="3">
    <source>
        <dbReference type="ARBA" id="ARBA00022454"/>
    </source>
</evidence>
<dbReference type="EMBL" id="MCFJ01000020">
    <property type="protein sequence ID" value="ORY57141.1"/>
    <property type="molecule type" value="Genomic_DNA"/>
</dbReference>
<keyword evidence="10" id="KW-1185">Reference proteome</keyword>
<feature type="compositionally biased region" description="Basic and acidic residues" evidence="7">
    <location>
        <begin position="1663"/>
        <end position="1673"/>
    </location>
</feature>
<dbReference type="OrthoDB" id="5399929at2759"/>
<proteinExistence type="predicted"/>
<sequence>MVPQVVVPTKGLETLPTRPPTPPREKTHEIQALARRSLDPRRSLHTPPNYSPDSSDLSNPASTRTRKKVGFSSQADYRDAATYAEDAKKRPTPLSTHSTTKSSKPIKSILKPTAHVAVNPLDPSASTDDATRHANLANMLESTIKQLAGADRDSKLDAYIMLVRVLKASNNLPDRIALQDKMSLFTQFMQRDVTTKTSQGTIDSSLVNHALTLLITFLHFPAIASTLSSDFGVFVIDHCIRSFEDPAVPKDVVRHLMQVAASQHFPPKVMTADRVGRLVASLHTLEDHLAGKSIVMSRILIYRRLIQQAKLHMISHSEWLNDLFTDMLSGVREIRETAIALGMEVSFTIGKEKQLSRKVMEILQVAVNDTKYIEYYAAQLKVMAKDKQVSVAVPQIWSVMLLLMRYPLEKWEYFGSWLGIIQLCFNSSDFPTRFEANYAWNRLVYALQLNTQSFLRTLNTVCEPFMGQLKRKGNGKQSEELRRVVFGSICNIYYYAFKPNANQSQLDAIWDGCVRPLMHRMVVPEMDGKTRGRSLAETQDNVHQAMLILTGLFDSSTPRLWKEDHVADNPLVKPEELPALDPKWLRRNASKVFEVLDPLLSKTFVDLSDSESVPHKLWRTVVGAVAFAASKEVKVSTDTAVFMASAFTFLFRVWSRGITDANHSGDRSRQFCEATHEFISTMTDALGTLPFTEKQLSMGGNAFQHVATPSHRPGKGQGITRTPLHHLFSILSTLPLGVNDDEGLSDLIRSVFNPFFAAKSPRARIDLAHELMQLISMDSISPYGPWLVISEIVSNPLENSQGSHSSTHSSGELPVGHGYREIVKHLERGIKSTPNLPWEHWHSLFQVLVTRATEQTGEAGCAIGVVEPLAKAVLDVLSNEYEARIGLTLFKCGVDLISTAKQPRDRQALDAGRRRLWGTSVAGSRSMSLDPYDNLYRLMNHLLAVSYRQYGENENKEAVSLLAEVAGFLSRCNRLLVCKTLINLQDSLGLWIQDTDGRYNSIQSSSLSDSVKLLWNRIDAVFTEAGNLEQIQLEAIEPLLCSAFESKHMHIVNGVSTLWNKAFDQVDEVQYPEKLKAVLLSLRPYVDLILPGLDISSYECSGRKPSFIESQSQEEPTAFNKPTRSGNSKTTQPARRSSRRSATPASAQLSLPKKRRLDFTPTDAHRKSARRSSARLRHDDSQIQFAAIESSSPMHNAAEPQVLTDRQKEVRERQRENATLVPDIQSSGKKNLPKQPSPLRSGTSDVPAHKVTTPKTHRSFENYVSSTPTPRRGQAPPIGDNDQEMTDDIPSSPPNMDVRRYPLLPEINKSQSSSSSVLDDWAFMSSPISGSPRQNRQVLSNEQQLAEKETNGIATAENSSKEVLENAVVVPAADVSEDDAERGEIGGESLGDDIAIDGTSQAEDLPLATRGPSTPSAARMIKDQVTPKSVKDVFVDALTSPVCTPPSKHSLLTTAPTAQPPPGTSQLKGGSFELSDLDEGSMLRLVVEIDARTCEPMPRYSESPEKSRERTPSPVSKCNIVHPESKIDGSKTPNDPPVHESSPTVVNTTTENPTSTPSPAIPSTPVNSNSSQASGKASKRRLKKKRKRVLEKSEEAGSNKRRHDRDAEVDVDGVSESQLPPSSDNTCLEQSEISGKELHSNTSQGSLGYDPESKKHGSPVSGSDKHVDERKAVELQLTQETSHNDGKVGLIREASGEQELNAESPPVKEVEATDITMGEVTEEEARTIEFADAAVQTMEEATLTSEKSPMEKIMDALRGGLEELRTVALSRGEVYQVEGMFMDIKRELYGAESRGRGRDS</sequence>
<dbReference type="GO" id="GO:0140445">
    <property type="term" value="C:chromosome, telomeric repeat region"/>
    <property type="evidence" value="ECO:0007669"/>
    <property type="project" value="TreeGrafter"/>
</dbReference>
<evidence type="ECO:0000256" key="2">
    <source>
        <dbReference type="ARBA" id="ARBA00004574"/>
    </source>
</evidence>